<keyword evidence="2" id="KW-0238">DNA-binding</keyword>
<dbReference type="GO" id="GO:0033993">
    <property type="term" value="P:response to lipid"/>
    <property type="evidence" value="ECO:0007669"/>
    <property type="project" value="UniProtKB-ARBA"/>
</dbReference>
<feature type="region of interest" description="Disordered" evidence="6">
    <location>
        <begin position="98"/>
        <end position="141"/>
    </location>
</feature>
<dbReference type="EMBL" id="JAAKFY010000015">
    <property type="protein sequence ID" value="KAF3845087.1"/>
    <property type="molecule type" value="Genomic_DNA"/>
</dbReference>
<proteinExistence type="predicted"/>
<evidence type="ECO:0000256" key="6">
    <source>
        <dbReference type="SAM" id="MobiDB-lite"/>
    </source>
</evidence>
<feature type="domain" description="NR LBD" evidence="7">
    <location>
        <begin position="1"/>
        <end position="97"/>
    </location>
</feature>
<dbReference type="GO" id="GO:0003677">
    <property type="term" value="F:DNA binding"/>
    <property type="evidence" value="ECO:0007669"/>
    <property type="project" value="UniProtKB-KW"/>
</dbReference>
<dbReference type="SUPFAM" id="SSF48508">
    <property type="entry name" value="Nuclear receptor ligand-binding domain"/>
    <property type="match status" value="1"/>
</dbReference>
<gene>
    <name evidence="8" type="ORF">F7725_008250</name>
</gene>
<keyword evidence="1" id="KW-0805">Transcription regulation</keyword>
<evidence type="ECO:0000259" key="7">
    <source>
        <dbReference type="PROSITE" id="PS51843"/>
    </source>
</evidence>
<evidence type="ECO:0000256" key="3">
    <source>
        <dbReference type="ARBA" id="ARBA00023163"/>
    </source>
</evidence>
<evidence type="ECO:0000256" key="1">
    <source>
        <dbReference type="ARBA" id="ARBA00023015"/>
    </source>
</evidence>
<organism evidence="8 9">
    <name type="scientific">Dissostichus mawsoni</name>
    <name type="common">Antarctic cod</name>
    <dbReference type="NCBI Taxonomy" id="36200"/>
    <lineage>
        <taxon>Eukaryota</taxon>
        <taxon>Metazoa</taxon>
        <taxon>Chordata</taxon>
        <taxon>Craniata</taxon>
        <taxon>Vertebrata</taxon>
        <taxon>Euteleostomi</taxon>
        <taxon>Actinopterygii</taxon>
        <taxon>Neopterygii</taxon>
        <taxon>Teleostei</taxon>
        <taxon>Neoteleostei</taxon>
        <taxon>Acanthomorphata</taxon>
        <taxon>Eupercaria</taxon>
        <taxon>Perciformes</taxon>
        <taxon>Notothenioidei</taxon>
        <taxon>Nototheniidae</taxon>
        <taxon>Dissostichus</taxon>
    </lineage>
</organism>
<sequence length="192" mass="21067">MILLNSNLCSSSPQTAEELESRNKMLRLLDSVIDALVWAISKLGLSTQQQTLRLGHLTMLLSHIRHVSNKGMDHLSSMKRKNAVMVYDLLLEMLDANMSSGSSQSSSSPSSDTSSEQQQYAAPPPHSEVPVPDRSPEGLQLSPSFQSLARMDSNDYIHPELWSLDEGDGGPSIEATDYIIPDRVVMETALQG</sequence>
<dbReference type="GO" id="GO:0042562">
    <property type="term" value="F:hormone binding"/>
    <property type="evidence" value="ECO:0007669"/>
    <property type="project" value="UniProtKB-ARBA"/>
</dbReference>
<dbReference type="InterPro" id="IPR035500">
    <property type="entry name" value="NHR-like_dom_sf"/>
</dbReference>
<dbReference type="InterPro" id="IPR050200">
    <property type="entry name" value="Nuclear_hormone_rcpt_NR3"/>
</dbReference>
<protein>
    <recommendedName>
        <fullName evidence="7">NR LBD domain-containing protein</fullName>
    </recommendedName>
</protein>
<keyword evidence="3" id="KW-0804">Transcription</keyword>
<dbReference type="PANTHER" id="PTHR48092">
    <property type="entry name" value="KNIRPS-RELATED PROTEIN-RELATED"/>
    <property type="match status" value="1"/>
</dbReference>
<evidence type="ECO:0000313" key="8">
    <source>
        <dbReference type="EMBL" id="KAF3845087.1"/>
    </source>
</evidence>
<name>A0A7J5Y933_DISMA</name>
<keyword evidence="9" id="KW-1185">Reference proteome</keyword>
<reference evidence="8 9" key="1">
    <citation type="submission" date="2020-03" db="EMBL/GenBank/DDBJ databases">
        <title>Dissostichus mawsoni Genome sequencing and assembly.</title>
        <authorList>
            <person name="Park H."/>
        </authorList>
    </citation>
    <scope>NUCLEOTIDE SEQUENCE [LARGE SCALE GENOMIC DNA]</scope>
    <source>
        <strain evidence="8">DM0001</strain>
        <tissue evidence="8">Muscle</tissue>
    </source>
</reference>
<dbReference type="Gene3D" id="1.10.565.10">
    <property type="entry name" value="Retinoid X Receptor"/>
    <property type="match status" value="1"/>
</dbReference>
<dbReference type="InterPro" id="IPR000536">
    <property type="entry name" value="Nucl_hrmn_rcpt_lig-bd"/>
</dbReference>
<evidence type="ECO:0000256" key="5">
    <source>
        <dbReference type="ARBA" id="ARBA00023242"/>
    </source>
</evidence>
<evidence type="ECO:0000256" key="4">
    <source>
        <dbReference type="ARBA" id="ARBA00023170"/>
    </source>
</evidence>
<keyword evidence="5" id="KW-0539">Nucleus</keyword>
<accession>A0A7J5Y933</accession>
<dbReference type="Proteomes" id="UP000518266">
    <property type="component" value="Unassembled WGS sequence"/>
</dbReference>
<comment type="caution">
    <text evidence="8">The sequence shown here is derived from an EMBL/GenBank/DDBJ whole genome shotgun (WGS) entry which is preliminary data.</text>
</comment>
<evidence type="ECO:0000313" key="9">
    <source>
        <dbReference type="Proteomes" id="UP000518266"/>
    </source>
</evidence>
<dbReference type="PROSITE" id="PS51843">
    <property type="entry name" value="NR_LBD"/>
    <property type="match status" value="1"/>
</dbReference>
<evidence type="ECO:0000256" key="2">
    <source>
        <dbReference type="ARBA" id="ARBA00023125"/>
    </source>
</evidence>
<dbReference type="OrthoDB" id="8955569at2759"/>
<feature type="compositionally biased region" description="Low complexity" evidence="6">
    <location>
        <begin position="99"/>
        <end position="119"/>
    </location>
</feature>
<keyword evidence="4" id="KW-0675">Receptor</keyword>
<dbReference type="AlphaFoldDB" id="A0A7J5Y933"/>